<dbReference type="GO" id="GO:0003677">
    <property type="term" value="F:DNA binding"/>
    <property type="evidence" value="ECO:0007669"/>
    <property type="project" value="UniProtKB-UniRule"/>
</dbReference>
<evidence type="ECO:0000313" key="14">
    <source>
        <dbReference type="EMBL" id="MBI4727528.1"/>
    </source>
</evidence>
<evidence type="ECO:0000256" key="2">
    <source>
        <dbReference type="ARBA" id="ARBA00022705"/>
    </source>
</evidence>
<dbReference type="EC" id="5.6.2.4" evidence="12"/>
<dbReference type="InterPro" id="IPR040498">
    <property type="entry name" value="PriA_CRR"/>
</dbReference>
<dbReference type="InterPro" id="IPR011545">
    <property type="entry name" value="DEAD/DEAH_box_helicase_dom"/>
</dbReference>
<dbReference type="Pfam" id="PF00270">
    <property type="entry name" value="DEAD"/>
    <property type="match status" value="1"/>
</dbReference>
<dbReference type="InterPro" id="IPR005259">
    <property type="entry name" value="PriA"/>
</dbReference>
<dbReference type="PROSITE" id="PS51192">
    <property type="entry name" value="HELICASE_ATP_BIND_1"/>
    <property type="match status" value="1"/>
</dbReference>
<comment type="subunit">
    <text evidence="12">Component of the replication restart primosome.</text>
</comment>
<dbReference type="PANTHER" id="PTHR30580:SF0">
    <property type="entry name" value="PRIMOSOMAL PROTEIN N"/>
    <property type="match status" value="1"/>
</dbReference>
<dbReference type="GO" id="GO:0006302">
    <property type="term" value="P:double-strand break repair"/>
    <property type="evidence" value="ECO:0007669"/>
    <property type="project" value="InterPro"/>
</dbReference>
<evidence type="ECO:0000256" key="7">
    <source>
        <dbReference type="ARBA" id="ARBA00022833"/>
    </source>
</evidence>
<dbReference type="Pfam" id="PF00271">
    <property type="entry name" value="Helicase_C"/>
    <property type="match status" value="1"/>
</dbReference>
<keyword evidence="2 12" id="KW-0235">DNA replication</keyword>
<dbReference type="Pfam" id="PF18319">
    <property type="entry name" value="Zn_ribbon_PriA"/>
    <property type="match status" value="1"/>
</dbReference>
<feature type="binding site" evidence="12">
    <location>
        <position position="531"/>
    </location>
    <ligand>
        <name>Zn(2+)</name>
        <dbReference type="ChEBI" id="CHEBI:29105"/>
        <label>2</label>
    </ligand>
</feature>
<keyword evidence="4 12" id="KW-0547">Nucleotide-binding</keyword>
<keyword evidence="5 12" id="KW-0378">Hydrolase</keyword>
<dbReference type="SMART" id="SM00487">
    <property type="entry name" value="DEXDc"/>
    <property type="match status" value="1"/>
</dbReference>
<dbReference type="InterPro" id="IPR027417">
    <property type="entry name" value="P-loop_NTPase"/>
</dbReference>
<dbReference type="Gene3D" id="3.40.1440.60">
    <property type="entry name" value="PriA, 3(prime) DNA-binding domain"/>
    <property type="match status" value="1"/>
</dbReference>
<dbReference type="Proteomes" id="UP000736328">
    <property type="component" value="Unassembled WGS sequence"/>
</dbReference>
<comment type="catalytic activity">
    <reaction evidence="11 12">
        <text>ATP + H2O = ADP + phosphate + H(+)</text>
        <dbReference type="Rhea" id="RHEA:13065"/>
        <dbReference type="ChEBI" id="CHEBI:15377"/>
        <dbReference type="ChEBI" id="CHEBI:15378"/>
        <dbReference type="ChEBI" id="CHEBI:30616"/>
        <dbReference type="ChEBI" id="CHEBI:43474"/>
        <dbReference type="ChEBI" id="CHEBI:456216"/>
        <dbReference type="EC" id="5.6.2.4"/>
    </reaction>
</comment>
<keyword evidence="9 12" id="KW-0238">DNA-binding</keyword>
<evidence type="ECO:0000256" key="8">
    <source>
        <dbReference type="ARBA" id="ARBA00022840"/>
    </source>
</evidence>
<dbReference type="GO" id="GO:0006269">
    <property type="term" value="P:DNA replication, synthesis of primer"/>
    <property type="evidence" value="ECO:0007669"/>
    <property type="project" value="UniProtKB-KW"/>
</dbReference>
<evidence type="ECO:0000256" key="3">
    <source>
        <dbReference type="ARBA" id="ARBA00022723"/>
    </source>
</evidence>
<sequence>MSSTNLTYAEVALPLPGSSPFTYEVPEELAGRLCPGMRVRVPLGSREMMGYVVAISKTTSHKTKPILEAPDQEPVITKGLLELTRWAASYYGCAWGEAIRAALPPGLDARQKALISIRKGAVITNDDPESTALLQLLEERGEIAEKFIHQRFGPSIKAVINRLMAKGSLERRLAWQKNVKPRLQRWLAFNKTEELPARALKQRSLLEKLSREKEIPPSGLLNEQAAAAALVKKGLARWEGRRSVRLPRTDYAEKTKAEPALTDEQSQALKLLSQDLEQSRFRVNLIHGVTGSGKTELYLQAARQAVKLGRSVLMLVPEIGLTPQMISRAQSKLGQVALWHSGMSQGERLDAWESLRREKVRMVVGTRSAVFAPLKDLGLIVVDEEHDSSYKQSEVRPYYHARDLAIVRAKAEGASVILGSATPSVESYYKAAAGKFRLFLWEKRAGNSLLPQVVLVDLKSQLSGPGLISAQLEKAIGEALGKNNQVMLLLNRRGFAPYVQCRCCGQIVSCPNCSISLTYHLKGHRMLCHYCGYSRLPLDSCPACHSGEFIFNAKGVQGLEEELGKKFPRAGLLRMDTDTTGRKGAHQNLLQRFYNREAMILLGTQMIAKGHDFPDVSLVGIINVDDILGLPDFRSQERAFQLVSQMAGRAGRGERPGLVIVQTRLPANPVMACAKNHDYQGFWKQEINDRREHGYPPFTHLALVTVTAGQEQAGMSFAGGLAKRAQEIKGEAELLGPVPSPVFRLKGRYRWQLLIKAPRPSVLQAVLKKLALPLPPGVKTSIEIDPVSLF</sequence>
<dbReference type="GO" id="GO:0005524">
    <property type="term" value="F:ATP binding"/>
    <property type="evidence" value="ECO:0007669"/>
    <property type="project" value="UniProtKB-UniRule"/>
</dbReference>
<feature type="domain" description="Helicase ATP-binding" evidence="13">
    <location>
        <begin position="275"/>
        <end position="441"/>
    </location>
</feature>
<feature type="binding site" evidence="12">
    <location>
        <position position="544"/>
    </location>
    <ligand>
        <name>Zn(2+)</name>
        <dbReference type="ChEBI" id="CHEBI:29105"/>
        <label>1</label>
    </ligand>
</feature>
<proteinExistence type="inferred from homology"/>
<evidence type="ECO:0000256" key="5">
    <source>
        <dbReference type="ARBA" id="ARBA00022801"/>
    </source>
</evidence>
<feature type="binding site" evidence="12">
    <location>
        <position position="501"/>
    </location>
    <ligand>
        <name>Zn(2+)</name>
        <dbReference type="ChEBI" id="CHEBI:29105"/>
        <label>1</label>
    </ligand>
</feature>
<keyword evidence="7 12" id="KW-0862">Zinc</keyword>
<evidence type="ECO:0000256" key="11">
    <source>
        <dbReference type="ARBA" id="ARBA00048988"/>
    </source>
</evidence>
<dbReference type="GO" id="GO:0006310">
    <property type="term" value="P:DNA recombination"/>
    <property type="evidence" value="ECO:0007669"/>
    <property type="project" value="InterPro"/>
</dbReference>
<name>A0A933ICM4_UNCT6</name>
<comment type="function">
    <text evidence="12">Initiates the restart of stalled replication forks, which reloads the replicative helicase on sites other than the origin of replication. Recognizes and binds to abandoned replication forks and remodels them to uncover a helicase loading site. Promotes assembly of the primosome at these replication forks.</text>
</comment>
<comment type="similarity">
    <text evidence="12">Belongs to the helicase family. PriA subfamily.</text>
</comment>
<comment type="cofactor">
    <cofactor evidence="12">
        <name>Zn(2+)</name>
        <dbReference type="ChEBI" id="CHEBI:29105"/>
    </cofactor>
    <text evidence="12">Binds 2 zinc ions per subunit.</text>
</comment>
<dbReference type="HAMAP" id="MF_00983">
    <property type="entry name" value="PriA"/>
    <property type="match status" value="1"/>
</dbReference>
<evidence type="ECO:0000256" key="10">
    <source>
        <dbReference type="ARBA" id="ARBA00023235"/>
    </source>
</evidence>
<keyword evidence="1 12" id="KW-0639">Primosome</keyword>
<evidence type="ECO:0000256" key="1">
    <source>
        <dbReference type="ARBA" id="ARBA00022515"/>
    </source>
</evidence>
<keyword evidence="6 12" id="KW-0347">Helicase</keyword>
<reference evidence="14" key="1">
    <citation type="submission" date="2020-07" db="EMBL/GenBank/DDBJ databases">
        <title>Huge and variable diversity of episymbiotic CPR bacteria and DPANN archaea in groundwater ecosystems.</title>
        <authorList>
            <person name="He C.Y."/>
            <person name="Keren R."/>
            <person name="Whittaker M."/>
            <person name="Farag I.F."/>
            <person name="Doudna J."/>
            <person name="Cate J.H.D."/>
            <person name="Banfield J.F."/>
        </authorList>
    </citation>
    <scope>NUCLEOTIDE SEQUENCE</scope>
    <source>
        <strain evidence="14">NC_groundwater_1520_Pr4_B-0.1um_53_5</strain>
    </source>
</reference>
<dbReference type="SUPFAM" id="SSF52540">
    <property type="entry name" value="P-loop containing nucleoside triphosphate hydrolases"/>
    <property type="match status" value="2"/>
</dbReference>
<dbReference type="Pfam" id="PF17764">
    <property type="entry name" value="PriA_3primeBD"/>
    <property type="match status" value="1"/>
</dbReference>
<evidence type="ECO:0000259" key="13">
    <source>
        <dbReference type="PROSITE" id="PS51192"/>
    </source>
</evidence>
<dbReference type="InterPro" id="IPR001650">
    <property type="entry name" value="Helicase_C-like"/>
</dbReference>
<evidence type="ECO:0000256" key="12">
    <source>
        <dbReference type="HAMAP-Rule" id="MF_00983"/>
    </source>
</evidence>
<dbReference type="InterPro" id="IPR014001">
    <property type="entry name" value="Helicase_ATP-bd"/>
</dbReference>
<dbReference type="FunFam" id="3.40.50.300:FF:000489">
    <property type="entry name" value="Primosome assembly protein PriA"/>
    <property type="match status" value="1"/>
</dbReference>
<feature type="binding site" evidence="12">
    <location>
        <position position="528"/>
    </location>
    <ligand>
        <name>Zn(2+)</name>
        <dbReference type="ChEBI" id="CHEBI:29105"/>
        <label>2</label>
    </ligand>
</feature>
<dbReference type="Pfam" id="PF18074">
    <property type="entry name" value="PriA_C"/>
    <property type="match status" value="1"/>
</dbReference>
<dbReference type="EMBL" id="JACQXR010000134">
    <property type="protein sequence ID" value="MBI4727528.1"/>
    <property type="molecule type" value="Genomic_DNA"/>
</dbReference>
<keyword evidence="10 12" id="KW-0413">Isomerase</keyword>
<dbReference type="GO" id="GO:0008270">
    <property type="term" value="F:zinc ion binding"/>
    <property type="evidence" value="ECO:0007669"/>
    <property type="project" value="UniProtKB-UniRule"/>
</dbReference>
<evidence type="ECO:0000256" key="6">
    <source>
        <dbReference type="ARBA" id="ARBA00022806"/>
    </source>
</evidence>
<evidence type="ECO:0000256" key="4">
    <source>
        <dbReference type="ARBA" id="ARBA00022741"/>
    </source>
</evidence>
<keyword evidence="8 12" id="KW-0067">ATP-binding</keyword>
<feature type="binding site" evidence="12">
    <location>
        <position position="510"/>
    </location>
    <ligand>
        <name>Zn(2+)</name>
        <dbReference type="ChEBI" id="CHEBI:29105"/>
        <label>2</label>
    </ligand>
</feature>
<dbReference type="Gene3D" id="3.40.50.300">
    <property type="entry name" value="P-loop containing nucleotide triphosphate hydrolases"/>
    <property type="match status" value="2"/>
</dbReference>
<evidence type="ECO:0000256" key="9">
    <source>
        <dbReference type="ARBA" id="ARBA00023125"/>
    </source>
</evidence>
<dbReference type="InterPro" id="IPR041222">
    <property type="entry name" value="PriA_3primeBD"/>
</dbReference>
<comment type="caution">
    <text evidence="14">The sequence shown here is derived from an EMBL/GenBank/DDBJ whole genome shotgun (WGS) entry which is preliminary data.</text>
</comment>
<comment type="catalytic activity">
    <reaction evidence="12">
        <text>Couples ATP hydrolysis with the unwinding of duplex DNA by translocating in the 3'-5' direction.</text>
        <dbReference type="EC" id="5.6.2.4"/>
    </reaction>
</comment>
<dbReference type="GO" id="GO:0006270">
    <property type="term" value="P:DNA replication initiation"/>
    <property type="evidence" value="ECO:0007669"/>
    <property type="project" value="TreeGrafter"/>
</dbReference>
<accession>A0A933ICM4</accession>
<dbReference type="InterPro" id="IPR041236">
    <property type="entry name" value="PriA_C"/>
</dbReference>
<dbReference type="NCBIfam" id="TIGR00595">
    <property type="entry name" value="priA"/>
    <property type="match status" value="1"/>
</dbReference>
<organism evidence="14 15">
    <name type="scientific">candidate division TA06 bacterium</name>
    <dbReference type="NCBI Taxonomy" id="2250710"/>
    <lineage>
        <taxon>Bacteria</taxon>
        <taxon>Bacteria division TA06</taxon>
    </lineage>
</organism>
<dbReference type="AlphaFoldDB" id="A0A933ICM4"/>
<dbReference type="GO" id="GO:0043138">
    <property type="term" value="F:3'-5' DNA helicase activity"/>
    <property type="evidence" value="ECO:0007669"/>
    <property type="project" value="UniProtKB-EC"/>
</dbReference>
<dbReference type="CDD" id="cd18804">
    <property type="entry name" value="SF2_C_priA"/>
    <property type="match status" value="1"/>
</dbReference>
<dbReference type="GO" id="GO:0016787">
    <property type="term" value="F:hydrolase activity"/>
    <property type="evidence" value="ECO:0007669"/>
    <property type="project" value="UniProtKB-KW"/>
</dbReference>
<dbReference type="InterPro" id="IPR042115">
    <property type="entry name" value="PriA_3primeBD_sf"/>
</dbReference>
<dbReference type="CDD" id="cd17929">
    <property type="entry name" value="DEXHc_priA"/>
    <property type="match status" value="1"/>
</dbReference>
<dbReference type="SMART" id="SM00490">
    <property type="entry name" value="HELICc"/>
    <property type="match status" value="1"/>
</dbReference>
<dbReference type="FunFam" id="3.40.1440.60:FF:000001">
    <property type="entry name" value="Primosomal protein N"/>
    <property type="match status" value="1"/>
</dbReference>
<evidence type="ECO:0000313" key="15">
    <source>
        <dbReference type="Proteomes" id="UP000736328"/>
    </source>
</evidence>
<feature type="binding site" evidence="12">
    <location>
        <position position="513"/>
    </location>
    <ligand>
        <name>Zn(2+)</name>
        <dbReference type="ChEBI" id="CHEBI:29105"/>
        <label>2</label>
    </ligand>
</feature>
<dbReference type="GO" id="GO:1990077">
    <property type="term" value="C:primosome complex"/>
    <property type="evidence" value="ECO:0007669"/>
    <property type="project" value="UniProtKB-UniRule"/>
</dbReference>
<protein>
    <recommendedName>
        <fullName evidence="12">Replication restart protein PriA</fullName>
    </recommendedName>
    <alternativeName>
        <fullName evidence="12">ATP-dependent DNA helicase PriA</fullName>
        <ecNumber evidence="12">5.6.2.4</ecNumber>
    </alternativeName>
    <alternativeName>
        <fullName evidence="12">DNA 3'-5' helicase PriA</fullName>
    </alternativeName>
</protein>
<gene>
    <name evidence="12 14" type="primary">priA</name>
    <name evidence="14" type="ORF">HY768_10005</name>
</gene>
<feature type="binding site" evidence="12">
    <location>
        <position position="541"/>
    </location>
    <ligand>
        <name>Zn(2+)</name>
        <dbReference type="ChEBI" id="CHEBI:29105"/>
        <label>1</label>
    </ligand>
</feature>
<feature type="binding site" evidence="12">
    <location>
        <position position="504"/>
    </location>
    <ligand>
        <name>Zn(2+)</name>
        <dbReference type="ChEBI" id="CHEBI:29105"/>
        <label>1</label>
    </ligand>
</feature>
<keyword evidence="3 12" id="KW-0479">Metal-binding</keyword>
<dbReference type="PANTHER" id="PTHR30580">
    <property type="entry name" value="PRIMOSOMAL PROTEIN N"/>
    <property type="match status" value="1"/>
</dbReference>